<reference evidence="1" key="1">
    <citation type="journal article" date="2021" name="Proc. Natl. Acad. Sci. U.S.A.">
        <title>A Catalog of Tens of Thousands of Viruses from Human Metagenomes Reveals Hidden Associations with Chronic Diseases.</title>
        <authorList>
            <person name="Tisza M.J."/>
            <person name="Buck C.B."/>
        </authorList>
    </citation>
    <scope>NUCLEOTIDE SEQUENCE</scope>
    <source>
        <strain evidence="1">Ctg8M33</strain>
    </source>
</reference>
<sequence>MSYDVNKLVKLGALKSLSEKIKSDYATKAELKAIKVAEYSITKLGTAESGYLATYQLTKDSTPVGEKINIPKDFLVNSADILEVEEANQPYDGAEVGDLYIDFVVNSKNADDTATHIYLPVNELVDVYTGGNGIEVSPQSVISAKVDTANANGLEVTAAGFKLNLASTSAAGAMSAADKTKLDGVAEGATKVEASSTAGAIKVNGSEVTVVQIAGNEEVTEMLNEVFAASTDDEG</sequence>
<dbReference type="EMBL" id="BK015197">
    <property type="protein sequence ID" value="DAD95600.1"/>
    <property type="molecule type" value="Genomic_DNA"/>
</dbReference>
<protein>
    <submittedName>
        <fullName evidence="1">Uncharacterized protein</fullName>
    </submittedName>
</protein>
<organism evidence="1">
    <name type="scientific">Myoviridae sp. ctg8M33</name>
    <dbReference type="NCBI Taxonomy" id="2826680"/>
    <lineage>
        <taxon>Viruses</taxon>
        <taxon>Duplodnaviria</taxon>
        <taxon>Heunggongvirae</taxon>
        <taxon>Uroviricota</taxon>
        <taxon>Caudoviricetes</taxon>
    </lineage>
</organism>
<evidence type="ECO:0000313" key="1">
    <source>
        <dbReference type="EMBL" id="DAD95600.1"/>
    </source>
</evidence>
<proteinExistence type="predicted"/>
<accession>A0A8S5NMY9</accession>
<name>A0A8S5NMY9_9CAUD</name>